<accession>A0A8S5SAC3</accession>
<reference evidence="1" key="1">
    <citation type="journal article" date="2021" name="Proc. Natl. Acad. Sci. U.S.A.">
        <title>A Catalog of Tens of Thousands of Viruses from Human Metagenomes Reveals Hidden Associations with Chronic Diseases.</title>
        <authorList>
            <person name="Tisza M.J."/>
            <person name="Buck C.B."/>
        </authorList>
    </citation>
    <scope>NUCLEOTIDE SEQUENCE</scope>
    <source>
        <strain evidence="1">Ct0D87</strain>
    </source>
</reference>
<evidence type="ECO:0000313" key="1">
    <source>
        <dbReference type="EMBL" id="DAF47921.1"/>
    </source>
</evidence>
<organism evidence="1">
    <name type="scientific">Siphoviridae sp. ct0D87</name>
    <dbReference type="NCBI Taxonomy" id="2827760"/>
    <lineage>
        <taxon>Viruses</taxon>
        <taxon>Duplodnaviria</taxon>
        <taxon>Heunggongvirae</taxon>
        <taxon>Uroviricota</taxon>
        <taxon>Caudoviricetes</taxon>
    </lineage>
</organism>
<protein>
    <submittedName>
        <fullName evidence="1">DNA-packaging protein small subunit</fullName>
    </submittedName>
</protein>
<proteinExistence type="predicted"/>
<name>A0A8S5SAC3_9CAUD</name>
<dbReference type="EMBL" id="BK032561">
    <property type="protein sequence ID" value="DAF47921.1"/>
    <property type="molecule type" value="Genomic_DNA"/>
</dbReference>
<sequence>MIVIGGIKIAEKHAGGRPRIKIDYEAVEKLASIGCTQEEIADFLGCSVRTLLRNRKFCQTYKKGISHSKRSLRRMQFDKASKGNTTMLIWLGKQMLGQSEKVEQTMTHEIEDLTPLADLLK</sequence>